<feature type="modified residue" description="N6-(pyridoxal phosphate)lysine" evidence="10">
    <location>
        <position position="93"/>
    </location>
</feature>
<evidence type="ECO:0000256" key="8">
    <source>
        <dbReference type="ARBA" id="ARBA00046672"/>
    </source>
</evidence>
<comment type="catalytic activity">
    <reaction evidence="9">
        <text>L-ornithine + H(+) = putrescine + CO2</text>
        <dbReference type="Rhea" id="RHEA:22964"/>
        <dbReference type="ChEBI" id="CHEBI:15378"/>
        <dbReference type="ChEBI" id="CHEBI:16526"/>
        <dbReference type="ChEBI" id="CHEBI:46911"/>
        <dbReference type="ChEBI" id="CHEBI:326268"/>
        <dbReference type="EC" id="4.1.1.17"/>
    </reaction>
</comment>
<dbReference type="AlphaFoldDB" id="B8MUR6"/>
<keyword evidence="5 12" id="KW-0456">Lyase</keyword>
<dbReference type="InterPro" id="IPR002433">
    <property type="entry name" value="Orn_de-COase"/>
</dbReference>
<dbReference type="OrthoDB" id="5034579at2759"/>
<dbReference type="PhylomeDB" id="B8MUR6"/>
<accession>B8MUR6</accession>
<feature type="active site" description="Proton donor" evidence="10">
    <location>
        <position position="375"/>
    </location>
</feature>
<dbReference type="PANTHER" id="PTHR11482:SF6">
    <property type="entry name" value="ORNITHINE DECARBOXYLASE 1-RELATED"/>
    <property type="match status" value="1"/>
</dbReference>
<dbReference type="GO" id="GO:0004586">
    <property type="term" value="F:ornithine decarboxylase activity"/>
    <property type="evidence" value="ECO:0007669"/>
    <property type="project" value="UniProtKB-EC"/>
</dbReference>
<dbReference type="InParanoid" id="B8MUR6"/>
<evidence type="ECO:0000256" key="3">
    <source>
        <dbReference type="ARBA" id="ARBA00022793"/>
    </source>
</evidence>
<evidence type="ECO:0000259" key="11">
    <source>
        <dbReference type="Pfam" id="PF02784"/>
    </source>
</evidence>
<proteinExistence type="inferred from homology"/>
<dbReference type="EMBL" id="EQ962661">
    <property type="protein sequence ID" value="EED11804.1"/>
    <property type="molecule type" value="Genomic_DNA"/>
</dbReference>
<evidence type="ECO:0000256" key="4">
    <source>
        <dbReference type="ARBA" id="ARBA00022898"/>
    </source>
</evidence>
<comment type="cofactor">
    <cofactor evidence="1 10">
        <name>pyridoxal 5'-phosphate</name>
        <dbReference type="ChEBI" id="CHEBI:597326"/>
    </cofactor>
</comment>
<evidence type="ECO:0000256" key="10">
    <source>
        <dbReference type="PIRSR" id="PIRSR600183-50"/>
    </source>
</evidence>
<dbReference type="Proteomes" id="UP000001745">
    <property type="component" value="Unassembled WGS sequence"/>
</dbReference>
<comment type="subunit">
    <text evidence="8">Homodimer. Only the dimer is catalytically active, as the active sites are constructed of residues from both monomers.</text>
</comment>
<dbReference type="PRINTS" id="PR01179">
    <property type="entry name" value="ODADCRBXLASE"/>
</dbReference>
<dbReference type="OMA" id="FTCYSVK"/>
<keyword evidence="3" id="KW-0210">Decarboxylase</keyword>
<dbReference type="Gene3D" id="2.40.37.10">
    <property type="entry name" value="Lyase, Ornithine Decarboxylase, Chain A, domain 1"/>
    <property type="match status" value="1"/>
</dbReference>
<dbReference type="InterPro" id="IPR029066">
    <property type="entry name" value="PLP-binding_barrel"/>
</dbReference>
<organism evidence="12 13">
    <name type="scientific">Talaromyces stipitatus (strain ATCC 10500 / CBS 375.48 / QM 6759 / NRRL 1006)</name>
    <name type="common">Penicillium stipitatum</name>
    <dbReference type="NCBI Taxonomy" id="441959"/>
    <lineage>
        <taxon>Eukaryota</taxon>
        <taxon>Fungi</taxon>
        <taxon>Dikarya</taxon>
        <taxon>Ascomycota</taxon>
        <taxon>Pezizomycotina</taxon>
        <taxon>Eurotiomycetes</taxon>
        <taxon>Eurotiomycetidae</taxon>
        <taxon>Eurotiales</taxon>
        <taxon>Trichocomaceae</taxon>
        <taxon>Talaromyces</taxon>
        <taxon>Talaromyces sect. Talaromyces</taxon>
    </lineage>
</organism>
<dbReference type="RefSeq" id="XP_002488560.1">
    <property type="nucleotide sequence ID" value="XM_002488515.1"/>
</dbReference>
<dbReference type="PROSITE" id="PS00878">
    <property type="entry name" value="ODR_DC_2_1"/>
    <property type="match status" value="1"/>
</dbReference>
<dbReference type="eggNOG" id="KOG0622">
    <property type="taxonomic scope" value="Eukaryota"/>
</dbReference>
<dbReference type="STRING" id="441959.B8MUR6"/>
<dbReference type="Gene3D" id="3.20.20.10">
    <property type="entry name" value="Alanine racemase"/>
    <property type="match status" value="1"/>
</dbReference>
<keyword evidence="4 10" id="KW-0663">Pyridoxal phosphate</keyword>
<dbReference type="Pfam" id="PF02784">
    <property type="entry name" value="Orn_Arg_deC_N"/>
    <property type="match status" value="1"/>
</dbReference>
<comment type="pathway">
    <text evidence="6">Amine and polyamine biosynthesis; putrescine biosynthesis via L-ornithine pathway; putrescine from L-ornithine: step 1/1.</text>
</comment>
<comment type="similarity">
    <text evidence="2">Belongs to the Orn/Lys/Arg decarboxylase class-II family.</text>
</comment>
<keyword evidence="13" id="KW-1185">Reference proteome</keyword>
<sequence>MSVDSRNLLAFSRVDPLCSTFSNLPIDTCRGPFQSTGGQVEDAIYGQIAQIEQYPRTSQPDASFFVADLGEIRRQHSRWMSHLPNIMPFFAVKCNPDVELLQVLKELGVGFDCASVEEMQTVLRLGAPSTSIIFANPCKTPHALAFAHGAGIKMTTFDNLDELDTIKNYMPDARLLLRIFANDSNALVALGEKFGALPDSIQDLLMRAKDLNLNVVGISFHIGSGASDPSAFQKAIAHSRQVWDSARSMGFFLQILDIGGGFQPTEAEFTPMATAIQSAISEASFPGQTIFMAEPGRFFARSVFTLVCRIISCRKSKATESPQRVDMLYQNDGVYGNFMNALIEREDFAPSLIITKGHLPRKSEYHAYTIWGPTCDSTDCVSRKASFALLRGMLTGKPAYTSATATNFNGFSSKTKTIYTPKEKGY</sequence>
<evidence type="ECO:0000313" key="12">
    <source>
        <dbReference type="EMBL" id="EED11804.1"/>
    </source>
</evidence>
<name>B8MUR6_TALSN</name>
<evidence type="ECO:0000256" key="5">
    <source>
        <dbReference type="ARBA" id="ARBA00023239"/>
    </source>
</evidence>
<dbReference type="CDD" id="cd00622">
    <property type="entry name" value="PLPDE_III_ODC"/>
    <property type="match status" value="1"/>
</dbReference>
<protein>
    <recommendedName>
        <fullName evidence="7">ornithine decarboxylase</fullName>
        <ecNumber evidence="7">4.1.1.17</ecNumber>
    </recommendedName>
</protein>
<dbReference type="SUPFAM" id="SSF51419">
    <property type="entry name" value="PLP-binding barrel"/>
    <property type="match status" value="1"/>
</dbReference>
<dbReference type="PANTHER" id="PTHR11482">
    <property type="entry name" value="ARGININE/DIAMINOPIMELATE/ORNITHINE DECARBOXYLASE"/>
    <property type="match status" value="1"/>
</dbReference>
<dbReference type="SUPFAM" id="SSF50621">
    <property type="entry name" value="Alanine racemase C-terminal domain-like"/>
    <property type="match status" value="1"/>
</dbReference>
<dbReference type="FunFam" id="3.20.20.10:FF:000005">
    <property type="entry name" value="Ornithine decarboxylase"/>
    <property type="match status" value="1"/>
</dbReference>
<dbReference type="InterPro" id="IPR000183">
    <property type="entry name" value="Orn/DAP/Arg_de-COase"/>
</dbReference>
<evidence type="ECO:0000256" key="1">
    <source>
        <dbReference type="ARBA" id="ARBA00001933"/>
    </source>
</evidence>
<evidence type="ECO:0000256" key="9">
    <source>
        <dbReference type="ARBA" id="ARBA00049127"/>
    </source>
</evidence>
<dbReference type="InterPro" id="IPR009006">
    <property type="entry name" value="Ala_racemase/Decarboxylase_C"/>
</dbReference>
<dbReference type="GeneID" id="8107216"/>
<dbReference type="InterPro" id="IPR022653">
    <property type="entry name" value="De-COase2_pyr-phos_BS"/>
</dbReference>
<dbReference type="VEuPathDB" id="FungiDB:TSTA_109840"/>
<dbReference type="InterPro" id="IPR022644">
    <property type="entry name" value="De-COase2_N"/>
</dbReference>
<dbReference type="GO" id="GO:0005737">
    <property type="term" value="C:cytoplasm"/>
    <property type="evidence" value="ECO:0007669"/>
    <property type="project" value="TreeGrafter"/>
</dbReference>
<reference evidence="13" key="1">
    <citation type="journal article" date="2015" name="Genome Announc.">
        <title>Genome sequence of the AIDS-associated pathogen Penicillium marneffei (ATCC18224) and its near taxonomic relative Talaromyces stipitatus (ATCC10500).</title>
        <authorList>
            <person name="Nierman W.C."/>
            <person name="Fedorova-Abrams N.D."/>
            <person name="Andrianopoulos A."/>
        </authorList>
    </citation>
    <scope>NUCLEOTIDE SEQUENCE [LARGE SCALE GENOMIC DNA]</scope>
    <source>
        <strain evidence="13">ATCC 10500 / CBS 375.48 / QM 6759 / NRRL 1006</strain>
    </source>
</reference>
<gene>
    <name evidence="12" type="ORF">TSTA_109840</name>
</gene>
<dbReference type="GO" id="GO:0033387">
    <property type="term" value="P:putrescine biosynthetic process from arginine, via ornithine"/>
    <property type="evidence" value="ECO:0007669"/>
    <property type="project" value="TreeGrafter"/>
</dbReference>
<evidence type="ECO:0000256" key="2">
    <source>
        <dbReference type="ARBA" id="ARBA00008872"/>
    </source>
</evidence>
<evidence type="ECO:0000256" key="6">
    <source>
        <dbReference type="ARBA" id="ARBA00034115"/>
    </source>
</evidence>
<dbReference type="PRINTS" id="PR01182">
    <property type="entry name" value="ORNDCRBXLASE"/>
</dbReference>
<dbReference type="GO" id="GO:0015940">
    <property type="term" value="P:pantothenate biosynthetic process"/>
    <property type="evidence" value="ECO:0007669"/>
    <property type="project" value="EnsemblFungi"/>
</dbReference>
<feature type="domain" description="Orn/DAP/Arg decarboxylase 2 N-terminal" evidence="11">
    <location>
        <begin position="69"/>
        <end position="300"/>
    </location>
</feature>
<evidence type="ECO:0000256" key="7">
    <source>
        <dbReference type="ARBA" id="ARBA00034138"/>
    </source>
</evidence>
<dbReference type="HOGENOM" id="CLU_026444_1_2_1"/>
<evidence type="ECO:0000313" key="13">
    <source>
        <dbReference type="Proteomes" id="UP000001745"/>
    </source>
</evidence>
<dbReference type="InterPro" id="IPR022657">
    <property type="entry name" value="De-COase2_CS"/>
</dbReference>
<dbReference type="PROSITE" id="PS00879">
    <property type="entry name" value="ODR_DC_2_2"/>
    <property type="match status" value="1"/>
</dbReference>
<dbReference type="EC" id="4.1.1.17" evidence="7"/>